<reference evidence="1 2" key="1">
    <citation type="journal article" date="2018" name="Arch. Microbiol.">
        <title>New insights into the metabolic potential of the phototrophic purple bacterium Rhodopila globiformis DSM 161(T) from its draft genome sequence and evidence for a vanadium-dependent nitrogenase.</title>
        <authorList>
            <person name="Imhoff J.F."/>
            <person name="Rahn T."/>
            <person name="Kunzel S."/>
            <person name="Neulinger S.C."/>
        </authorList>
    </citation>
    <scope>NUCLEOTIDE SEQUENCE [LARGE SCALE GENOMIC DNA]</scope>
    <source>
        <strain evidence="1 2">DSM 16996</strain>
    </source>
</reference>
<dbReference type="OrthoDB" id="8089716at2"/>
<accession>A0A2S6ND76</accession>
<dbReference type="AlphaFoldDB" id="A0A2S6ND76"/>
<proteinExistence type="predicted"/>
<evidence type="ECO:0008006" key="3">
    <source>
        <dbReference type="Google" id="ProtNLM"/>
    </source>
</evidence>
<sequence length="162" mass="17275">MRDLTRSIALVATLSFSPVAQAAPAAVFPAVFVNSSPEATSPDEVERVRTMDAALRKALADSGQYQPVDLSVVAAGLGAVRDIHDCNGCEVELAKQAGAKVAVVAWAQKVSNLILNLNIRIADVETGQVLQGGSVDIRGNNDVAWTRGLKYLLKEYVFRAPR</sequence>
<dbReference type="EMBL" id="NHSJ01000038">
    <property type="protein sequence ID" value="PPQ32585.1"/>
    <property type="molecule type" value="Genomic_DNA"/>
</dbReference>
<dbReference type="InterPro" id="IPR021698">
    <property type="entry name" value="DUF3280"/>
</dbReference>
<keyword evidence="2" id="KW-1185">Reference proteome</keyword>
<comment type="caution">
    <text evidence="1">The sequence shown here is derived from an EMBL/GenBank/DDBJ whole genome shotgun (WGS) entry which is preliminary data.</text>
</comment>
<evidence type="ECO:0000313" key="2">
    <source>
        <dbReference type="Proteomes" id="UP000239089"/>
    </source>
</evidence>
<dbReference type="Proteomes" id="UP000239089">
    <property type="component" value="Unassembled WGS sequence"/>
</dbReference>
<dbReference type="RefSeq" id="WP_104506818.1">
    <property type="nucleotide sequence ID" value="NZ_JACIGC010000005.1"/>
</dbReference>
<organism evidence="1 2">
    <name type="scientific">Rhodoblastus sphagnicola</name>
    <dbReference type="NCBI Taxonomy" id="333368"/>
    <lineage>
        <taxon>Bacteria</taxon>
        <taxon>Pseudomonadati</taxon>
        <taxon>Pseudomonadota</taxon>
        <taxon>Alphaproteobacteria</taxon>
        <taxon>Hyphomicrobiales</taxon>
        <taxon>Rhodoblastaceae</taxon>
        <taxon>Rhodoblastus</taxon>
    </lineage>
</organism>
<name>A0A2S6ND76_9HYPH</name>
<evidence type="ECO:0000313" key="1">
    <source>
        <dbReference type="EMBL" id="PPQ32585.1"/>
    </source>
</evidence>
<gene>
    <name evidence="1" type="ORF">CCR94_05245</name>
</gene>
<dbReference type="Pfam" id="PF11684">
    <property type="entry name" value="DUF3280"/>
    <property type="match status" value="1"/>
</dbReference>
<protein>
    <recommendedName>
        <fullName evidence="3">DUF2380 domain-containing protein</fullName>
    </recommendedName>
</protein>